<evidence type="ECO:0008006" key="3">
    <source>
        <dbReference type="Google" id="ProtNLM"/>
    </source>
</evidence>
<evidence type="ECO:0000313" key="1">
    <source>
        <dbReference type="EMBL" id="KAK9222064.1"/>
    </source>
</evidence>
<dbReference type="Proteomes" id="UP001428341">
    <property type="component" value="Unassembled WGS sequence"/>
</dbReference>
<protein>
    <recommendedName>
        <fullName evidence="3">Protein NUCLEAR FUSION DEFECTIVE 6, chloroplastic/mitochondrial-like</fullName>
    </recommendedName>
</protein>
<dbReference type="PANTHER" id="PTHR33156:SF48">
    <property type="entry name" value="PROTEIN NUCLEAR FUSION DEFECTIVE 6, MITOCHONDRIAL"/>
    <property type="match status" value="1"/>
</dbReference>
<reference evidence="1 2" key="1">
    <citation type="submission" date="2024-05" db="EMBL/GenBank/DDBJ databases">
        <title>Haplotype-resolved chromosome-level genome assembly of Huyou (Citrus changshanensis).</title>
        <authorList>
            <person name="Miao C."/>
            <person name="Chen W."/>
            <person name="Wu Y."/>
            <person name="Wang L."/>
            <person name="Zhao S."/>
            <person name="Grierson D."/>
            <person name="Xu C."/>
            <person name="Chen K."/>
        </authorList>
    </citation>
    <scope>NUCLEOTIDE SEQUENCE [LARGE SCALE GENOMIC DNA]</scope>
    <source>
        <strain evidence="1">01-14</strain>
        <tissue evidence="1">Leaf</tissue>
    </source>
</reference>
<dbReference type="EMBL" id="JBCGBO010000002">
    <property type="protein sequence ID" value="KAK9222064.1"/>
    <property type="molecule type" value="Genomic_DNA"/>
</dbReference>
<dbReference type="GO" id="GO:0005739">
    <property type="term" value="C:mitochondrion"/>
    <property type="evidence" value="ECO:0007669"/>
    <property type="project" value="TreeGrafter"/>
</dbReference>
<name>A0AAP0MV04_9ROSI</name>
<evidence type="ECO:0000313" key="2">
    <source>
        <dbReference type="Proteomes" id="UP001428341"/>
    </source>
</evidence>
<gene>
    <name evidence="1" type="ORF">WN944_010495</name>
</gene>
<keyword evidence="2" id="KW-1185">Reference proteome</keyword>
<proteinExistence type="predicted"/>
<dbReference type="PANTHER" id="PTHR33156">
    <property type="entry name" value="OS02G0230000 PROTEIN"/>
    <property type="match status" value="1"/>
</dbReference>
<comment type="caution">
    <text evidence="1">The sequence shown here is derived from an EMBL/GenBank/DDBJ whole genome shotgun (WGS) entry which is preliminary data.</text>
</comment>
<dbReference type="AlphaFoldDB" id="A0AAP0MV04"/>
<dbReference type="InterPro" id="IPR043459">
    <property type="entry name" value="NFD6/NOXY2-like"/>
</dbReference>
<organism evidence="1 2">
    <name type="scientific">Citrus x changshan-huyou</name>
    <dbReference type="NCBI Taxonomy" id="2935761"/>
    <lineage>
        <taxon>Eukaryota</taxon>
        <taxon>Viridiplantae</taxon>
        <taxon>Streptophyta</taxon>
        <taxon>Embryophyta</taxon>
        <taxon>Tracheophyta</taxon>
        <taxon>Spermatophyta</taxon>
        <taxon>Magnoliopsida</taxon>
        <taxon>eudicotyledons</taxon>
        <taxon>Gunneridae</taxon>
        <taxon>Pentapetalae</taxon>
        <taxon>rosids</taxon>
        <taxon>malvids</taxon>
        <taxon>Sapindales</taxon>
        <taxon>Rutaceae</taxon>
        <taxon>Aurantioideae</taxon>
        <taxon>Citrus</taxon>
    </lineage>
</organism>
<accession>A0AAP0MV04</accession>
<sequence>MASFAAARSIFRSNSARNAAARLASQAKTKAAPSPFGVSAKKPLSLAALRSPVEMSFCVESMLPYHTATASALSTSLLSISQCGYGWLPEGSLSSRSQNDLRVSDALSILVHFF</sequence>